<dbReference type="AlphaFoldDB" id="A0AAD3SXB5"/>
<evidence type="ECO:0000313" key="2">
    <source>
        <dbReference type="EMBL" id="GMH19223.1"/>
    </source>
</evidence>
<keyword evidence="1" id="KW-0812">Transmembrane</keyword>
<gene>
    <name evidence="2" type="ORF">Nepgr_021064</name>
</gene>
<feature type="transmembrane region" description="Helical" evidence="1">
    <location>
        <begin position="16"/>
        <end position="36"/>
    </location>
</feature>
<keyword evidence="3" id="KW-1185">Reference proteome</keyword>
<evidence type="ECO:0000313" key="3">
    <source>
        <dbReference type="Proteomes" id="UP001279734"/>
    </source>
</evidence>
<evidence type="ECO:0000256" key="1">
    <source>
        <dbReference type="SAM" id="Phobius"/>
    </source>
</evidence>
<protein>
    <submittedName>
        <fullName evidence="2">Uncharacterized protein</fullName>
    </submittedName>
</protein>
<dbReference type="Proteomes" id="UP001279734">
    <property type="component" value="Unassembled WGS sequence"/>
</dbReference>
<name>A0AAD3SXB5_NEPGR</name>
<comment type="caution">
    <text evidence="2">The sequence shown here is derived from an EMBL/GenBank/DDBJ whole genome shotgun (WGS) entry which is preliminary data.</text>
</comment>
<keyword evidence="1" id="KW-1133">Transmembrane helix</keyword>
<accession>A0AAD3SXB5</accession>
<dbReference type="EMBL" id="BSYO01000020">
    <property type="protein sequence ID" value="GMH19223.1"/>
    <property type="molecule type" value="Genomic_DNA"/>
</dbReference>
<sequence>MKDPQYALDAAYGNEFPLMFFARLLCAFIGCLCLGLKDHLLGSLSAIPACQVGAINLGFHWSGSRPLDVVRRYADLRSLC</sequence>
<organism evidence="2 3">
    <name type="scientific">Nepenthes gracilis</name>
    <name type="common">Slender pitcher plant</name>
    <dbReference type="NCBI Taxonomy" id="150966"/>
    <lineage>
        <taxon>Eukaryota</taxon>
        <taxon>Viridiplantae</taxon>
        <taxon>Streptophyta</taxon>
        <taxon>Embryophyta</taxon>
        <taxon>Tracheophyta</taxon>
        <taxon>Spermatophyta</taxon>
        <taxon>Magnoliopsida</taxon>
        <taxon>eudicotyledons</taxon>
        <taxon>Gunneridae</taxon>
        <taxon>Pentapetalae</taxon>
        <taxon>Caryophyllales</taxon>
        <taxon>Nepenthaceae</taxon>
        <taxon>Nepenthes</taxon>
    </lineage>
</organism>
<reference evidence="2" key="1">
    <citation type="submission" date="2023-05" db="EMBL/GenBank/DDBJ databases">
        <title>Nepenthes gracilis genome sequencing.</title>
        <authorList>
            <person name="Fukushima K."/>
        </authorList>
    </citation>
    <scope>NUCLEOTIDE SEQUENCE</scope>
    <source>
        <strain evidence="2">SING2019-196</strain>
    </source>
</reference>
<keyword evidence="1" id="KW-0472">Membrane</keyword>
<proteinExistence type="predicted"/>